<evidence type="ECO:0000313" key="2">
    <source>
        <dbReference type="EMBL" id="GGM96487.1"/>
    </source>
</evidence>
<feature type="compositionally biased region" description="Basic and acidic residues" evidence="1">
    <location>
        <begin position="77"/>
        <end position="89"/>
    </location>
</feature>
<name>A0A917X9I8_9ACTN</name>
<evidence type="ECO:0000256" key="1">
    <source>
        <dbReference type="SAM" id="MobiDB-lite"/>
    </source>
</evidence>
<protein>
    <submittedName>
        <fullName evidence="2">Uncharacterized protein</fullName>
    </submittedName>
</protein>
<dbReference type="Proteomes" id="UP000653411">
    <property type="component" value="Unassembled WGS sequence"/>
</dbReference>
<feature type="region of interest" description="Disordered" evidence="1">
    <location>
        <begin position="1"/>
        <end position="89"/>
    </location>
</feature>
<comment type="caution">
    <text evidence="2">The sequence shown here is derived from an EMBL/GenBank/DDBJ whole genome shotgun (WGS) entry which is preliminary data.</text>
</comment>
<sequence length="89" mass="9770">MNPAGCPAWTDKPAWRQHTEDPPRMLADVSAVADPETAGGTAGPTLASGGSESRKWTMNFRARSRVRARRAASPRPTPERQWHTERTSS</sequence>
<gene>
    <name evidence="2" type="ORF">GCM10011578_016390</name>
</gene>
<feature type="compositionally biased region" description="Basic residues" evidence="1">
    <location>
        <begin position="62"/>
        <end position="72"/>
    </location>
</feature>
<reference evidence="2" key="2">
    <citation type="submission" date="2020-09" db="EMBL/GenBank/DDBJ databases">
        <authorList>
            <person name="Sun Q."/>
            <person name="Zhou Y."/>
        </authorList>
    </citation>
    <scope>NUCLEOTIDE SEQUENCE</scope>
    <source>
        <strain evidence="2">CGMCC 4.7110</strain>
    </source>
</reference>
<evidence type="ECO:0000313" key="3">
    <source>
        <dbReference type="Proteomes" id="UP000653411"/>
    </source>
</evidence>
<feature type="compositionally biased region" description="Basic and acidic residues" evidence="1">
    <location>
        <begin position="13"/>
        <end position="23"/>
    </location>
</feature>
<dbReference type="AlphaFoldDB" id="A0A917X9I8"/>
<proteinExistence type="predicted"/>
<accession>A0A917X9I8</accession>
<reference evidence="2" key="1">
    <citation type="journal article" date="2014" name="Int. J. Syst. Evol. Microbiol.">
        <title>Complete genome sequence of Corynebacterium casei LMG S-19264T (=DSM 44701T), isolated from a smear-ripened cheese.</title>
        <authorList>
            <consortium name="US DOE Joint Genome Institute (JGI-PGF)"/>
            <person name="Walter F."/>
            <person name="Albersmeier A."/>
            <person name="Kalinowski J."/>
            <person name="Ruckert C."/>
        </authorList>
    </citation>
    <scope>NUCLEOTIDE SEQUENCE</scope>
    <source>
        <strain evidence="2">CGMCC 4.7110</strain>
    </source>
</reference>
<dbReference type="EMBL" id="BMML01000003">
    <property type="protein sequence ID" value="GGM96487.1"/>
    <property type="molecule type" value="Genomic_DNA"/>
</dbReference>
<keyword evidence="3" id="KW-1185">Reference proteome</keyword>
<organism evidence="2 3">
    <name type="scientific">Streptomyces fuscichromogenes</name>
    <dbReference type="NCBI Taxonomy" id="1324013"/>
    <lineage>
        <taxon>Bacteria</taxon>
        <taxon>Bacillati</taxon>
        <taxon>Actinomycetota</taxon>
        <taxon>Actinomycetes</taxon>
        <taxon>Kitasatosporales</taxon>
        <taxon>Streptomycetaceae</taxon>
        <taxon>Streptomyces</taxon>
    </lineage>
</organism>